<gene>
    <name evidence="5" type="ORF">M513_13667</name>
</gene>
<evidence type="ECO:0000259" key="3">
    <source>
        <dbReference type="Pfam" id="PF23210"/>
    </source>
</evidence>
<reference evidence="5 6" key="1">
    <citation type="journal article" date="2014" name="Nat. Genet.">
        <title>Genome and transcriptome of the porcine whipworm Trichuris suis.</title>
        <authorList>
            <person name="Jex A.R."/>
            <person name="Nejsum P."/>
            <person name="Schwarz E.M."/>
            <person name="Hu L."/>
            <person name="Young N.D."/>
            <person name="Hall R.S."/>
            <person name="Korhonen P.K."/>
            <person name="Liao S."/>
            <person name="Thamsborg S."/>
            <person name="Xia J."/>
            <person name="Xu P."/>
            <person name="Wang S."/>
            <person name="Scheerlinck J.P."/>
            <person name="Hofmann A."/>
            <person name="Sternberg P.W."/>
            <person name="Wang J."/>
            <person name="Gasser R.B."/>
        </authorList>
    </citation>
    <scope>NUCLEOTIDE SEQUENCE [LARGE SCALE GENOMIC DNA]</scope>
    <source>
        <strain evidence="5">DCEP-RM93M</strain>
    </source>
</reference>
<feature type="domain" description="MROH2B-like N-terminal HEAT-repeats" evidence="4">
    <location>
        <begin position="31"/>
        <end position="243"/>
    </location>
</feature>
<dbReference type="InterPro" id="IPR016024">
    <property type="entry name" value="ARM-type_fold"/>
</dbReference>
<dbReference type="InterPro" id="IPR055408">
    <property type="entry name" value="HEAT_MROH2B-like"/>
</dbReference>
<name>A0A085LKG0_9BILA</name>
<dbReference type="Pfam" id="PF23221">
    <property type="entry name" value="HEAT_MROH2B_1st"/>
    <property type="match status" value="1"/>
</dbReference>
<dbReference type="InterPro" id="IPR045206">
    <property type="entry name" value="Maestro_heat-like_prot"/>
</dbReference>
<dbReference type="InterPro" id="IPR056282">
    <property type="entry name" value="MROH2B-like_N_HEAT"/>
</dbReference>
<dbReference type="AlphaFoldDB" id="A0A085LKG0"/>
<feature type="domain" description="MROH2B-like HEAT-repeats" evidence="3">
    <location>
        <begin position="248"/>
        <end position="881"/>
    </location>
</feature>
<dbReference type="Pfam" id="PF23210">
    <property type="entry name" value="HEAT_Maestro_2"/>
    <property type="match status" value="1"/>
</dbReference>
<proteinExistence type="predicted"/>
<evidence type="ECO:0000313" key="5">
    <source>
        <dbReference type="EMBL" id="KFD45456.1"/>
    </source>
</evidence>
<dbReference type="Proteomes" id="UP000030764">
    <property type="component" value="Unassembled WGS sequence"/>
</dbReference>
<evidence type="ECO:0000259" key="4">
    <source>
        <dbReference type="Pfam" id="PF23221"/>
    </source>
</evidence>
<keyword evidence="6" id="KW-1185">Reference proteome</keyword>
<dbReference type="GO" id="GO:0005737">
    <property type="term" value="C:cytoplasm"/>
    <property type="evidence" value="ECO:0007669"/>
    <property type="project" value="TreeGrafter"/>
</dbReference>
<organism evidence="5 6">
    <name type="scientific">Trichuris suis</name>
    <name type="common">pig whipworm</name>
    <dbReference type="NCBI Taxonomy" id="68888"/>
    <lineage>
        <taxon>Eukaryota</taxon>
        <taxon>Metazoa</taxon>
        <taxon>Ecdysozoa</taxon>
        <taxon>Nematoda</taxon>
        <taxon>Enoplea</taxon>
        <taxon>Dorylaimia</taxon>
        <taxon>Trichinellida</taxon>
        <taxon>Trichuridae</taxon>
        <taxon>Trichuris</taxon>
    </lineage>
</organism>
<keyword evidence="1" id="KW-0677">Repeat</keyword>
<protein>
    <recommendedName>
        <fullName evidence="7">HEAT repeat protein</fullName>
    </recommendedName>
</protein>
<dbReference type="PANTHER" id="PTHR23120:SF0">
    <property type="entry name" value="MAESTRO HEAT-LIKE REPEAT FAMILY MEMBER 1"/>
    <property type="match status" value="1"/>
</dbReference>
<dbReference type="Pfam" id="PF21047">
    <property type="entry name" value="HEAT_Maestro"/>
    <property type="match status" value="1"/>
</dbReference>
<evidence type="ECO:0000256" key="1">
    <source>
        <dbReference type="ARBA" id="ARBA00022737"/>
    </source>
</evidence>
<evidence type="ECO:0000313" key="6">
    <source>
        <dbReference type="Proteomes" id="UP000030764"/>
    </source>
</evidence>
<accession>A0A085LKG0</accession>
<dbReference type="InterPro" id="IPR048465">
    <property type="entry name" value="Maestro-like_HEAT"/>
</dbReference>
<dbReference type="EMBL" id="KL363490">
    <property type="protein sequence ID" value="KFD45456.1"/>
    <property type="molecule type" value="Genomic_DNA"/>
</dbReference>
<dbReference type="SUPFAM" id="SSF48371">
    <property type="entry name" value="ARM repeat"/>
    <property type="match status" value="2"/>
</dbReference>
<dbReference type="Gene3D" id="1.25.10.10">
    <property type="entry name" value="Leucine-rich Repeat Variant"/>
    <property type="match status" value="2"/>
</dbReference>
<feature type="domain" description="Maestro-like HEAT-repeats" evidence="2">
    <location>
        <begin position="925"/>
        <end position="1171"/>
    </location>
</feature>
<sequence>MTLNLHTLVNALLETLNDKDEGVIDAASASLRTLGMHKPEHFMVTVHSFLSQGAKLTAKHRAQVLKILKVICTEKIDTVTQNTVELIVNLVTQEMTLAKDDADMPASLVLVSISRKYCSIVMDSILQKFQPGLPLCPSIVYTLGEVAVTNHADFVCHLPEILSRALPIMNSIKTDPLKLTFTIAIGKFADSLLENLLDQCSLDDSLRLSLEQQFAGIYEFMSHSWLTTKDQKLRCSLVRTLSTVAHFLPAENLQDEGGKLIHTALSMYSRSNDLVLLTQGICQLLHAFRQSDCSLRDPTMDEIWSAIISHMTSEFEANNVQQMKTQSEILRVFGLCAQMQEERLLNFLFQRINTSSEKVKCDSFYVLKHLLNSSKSCFSRKGTPNSGSTKAISCNGMLHTCKMRKSLSLLIVALLDNELMEIEMGDLLVAFMVRQLLSIDEPMPHKPICAESFAGTVTVPTLSSHFAQSIFYLVCNVPKRNALFWPALFEYLCDVKYTDCVIEVCKSLVVIAHRLSASNRLTIVYRGNERLPGVHQIFARLFVLLGLPCSQQPELSNQALLLLKEMSSFFYPNLGVQWKSDLLALEQIISGTEAWTTDHWKDALVTFLTKSLDYIDNDEWLASLAAAFGKHLILYNSYPGGKRLCMICLGVTLSKVKSHTFVVDHLDLLFRNVVYASDSDRTGCAEAVGFCSQGHIDIVLTKLEDFAKREYVKKSAGIFNLLKEALPMKTEKDHGISSVRSTVMLCYGYVALHCPANVFISKLENVILRYLITYFDSTEDETFLRCMLITIKQIAMAVYPFRSSYKFPFRKNLFAYVSESVATERPHIATNDLRLQAVEACLELTKLEPKLSETEIWSLGTTFANCIYPLEQVRDEAANKNLVNSCLSVFNGWLLENLDREMNVEQLAVLIKVLRGWFSSSTVVHRQRALESSKLLFIHFYENVEVVLGHAIPFPAFGYMLARFAPRAWDDDCIVRRTAMSCLYWLLEIASLHRGHGKGYCDSVIEVAKGACDQIETNNNELLVDLLSKICEVIDQRLPASNMQQYISVLTEMLTDEQETVSQAAAVLLKSTLASRGHMLAAEVGYVSVSSLTDSNATEATTLVNTLVEKFKSGKLCLQTYAETLQAFFEFSRHHIAVVIRCLLGAEIPLSQAVCDCWRILVRDPMIFTNIIDHLLKMANVEGQLKQNDANSPTLVSMAPIASTAALREVIQGVESVDLLLSYFSQIYVTLVFQCGALVDCSVAVLLTLLVCRKTSSSTIDFVRRQLLPLGRY</sequence>
<evidence type="ECO:0008006" key="7">
    <source>
        <dbReference type="Google" id="ProtNLM"/>
    </source>
</evidence>
<dbReference type="InterPro" id="IPR011989">
    <property type="entry name" value="ARM-like"/>
</dbReference>
<evidence type="ECO:0000259" key="2">
    <source>
        <dbReference type="Pfam" id="PF21047"/>
    </source>
</evidence>
<dbReference type="PANTHER" id="PTHR23120">
    <property type="entry name" value="MAESTRO-RELATED HEAT DOMAIN-CONTAINING"/>
    <property type="match status" value="1"/>
</dbReference>